<comment type="pathway">
    <text evidence="6">Metabolic intermediate biosynthesis; 2-deoxystreptamine biosynthesis; 2-deoxystreptamine from D-glucose 6-phosphate: step 3/4.</text>
</comment>
<dbReference type="InterPro" id="IPR036291">
    <property type="entry name" value="NAD(P)-bd_dom_sf"/>
</dbReference>
<dbReference type="InterPro" id="IPR011032">
    <property type="entry name" value="GroES-like_sf"/>
</dbReference>
<dbReference type="PANTHER" id="PTHR43401">
    <property type="entry name" value="L-THREONINE 3-DEHYDROGENASE"/>
    <property type="match status" value="1"/>
</dbReference>
<dbReference type="SUPFAM" id="SSF51735">
    <property type="entry name" value="NAD(P)-binding Rossmann-fold domains"/>
    <property type="match status" value="1"/>
</dbReference>
<dbReference type="Gene3D" id="3.90.180.10">
    <property type="entry name" value="Medium-chain alcohol dehydrogenases, catalytic domain"/>
    <property type="match status" value="1"/>
</dbReference>
<comment type="caution">
    <text evidence="13">The sequence shown here is derived from an EMBL/GenBank/DDBJ whole genome shotgun (WGS) entry which is preliminary data.</text>
</comment>
<dbReference type="RefSeq" id="WP_138056262.1">
    <property type="nucleotide sequence ID" value="NZ_VAWE01000001.1"/>
</dbReference>
<dbReference type="Pfam" id="PF08240">
    <property type="entry name" value="ADH_N"/>
    <property type="match status" value="1"/>
</dbReference>
<evidence type="ECO:0000313" key="14">
    <source>
        <dbReference type="Proteomes" id="UP000305921"/>
    </source>
</evidence>
<proteinExistence type="inferred from homology"/>
<protein>
    <recommendedName>
        <fullName evidence="9">2-deoxy-scyllo-inosamine dehydrogenase</fullName>
        <ecNumber evidence="8">1.1.1.329</ecNumber>
    </recommendedName>
</protein>
<evidence type="ECO:0000256" key="2">
    <source>
        <dbReference type="ARBA" id="ARBA00022723"/>
    </source>
</evidence>
<dbReference type="InterPro" id="IPR013149">
    <property type="entry name" value="ADH-like_C"/>
</dbReference>
<comment type="similarity">
    <text evidence="7">Belongs to the zinc-containing alcohol dehydrogenase family. DOIA dehydrogenase subfamily.</text>
</comment>
<dbReference type="CDD" id="cd08254">
    <property type="entry name" value="hydroxyacyl_CoA_DH"/>
    <property type="match status" value="1"/>
</dbReference>
<evidence type="ECO:0000259" key="12">
    <source>
        <dbReference type="SMART" id="SM00829"/>
    </source>
</evidence>
<evidence type="ECO:0000256" key="5">
    <source>
        <dbReference type="ARBA" id="ARBA00037678"/>
    </source>
</evidence>
<dbReference type="PANTHER" id="PTHR43401:SF2">
    <property type="entry name" value="L-THREONINE 3-DEHYDROGENASE"/>
    <property type="match status" value="1"/>
</dbReference>
<comment type="cofactor">
    <cofactor evidence="1">
        <name>Zn(2+)</name>
        <dbReference type="ChEBI" id="CHEBI:29105"/>
    </cofactor>
</comment>
<reference evidence="13 14" key="1">
    <citation type="submission" date="2019-05" db="EMBL/GenBank/DDBJ databases">
        <title>Streptomyces marianii sp. nov., a novel marine actinomycete from southern coast of India.</title>
        <authorList>
            <person name="Iniyan A.M."/>
            <person name="Wink J."/>
            <person name="Ramprasad E."/>
            <person name="Ramana C.V."/>
            <person name="Bunk B."/>
            <person name="Sproer C."/>
            <person name="Joseph F.-J.R.S."/>
            <person name="Vincent S.G.P."/>
        </authorList>
    </citation>
    <scope>NUCLEOTIDE SEQUENCE [LARGE SCALE GENOMIC DNA]</scope>
    <source>
        <strain evidence="13 14">ICN19</strain>
    </source>
</reference>
<evidence type="ECO:0000256" key="8">
    <source>
        <dbReference type="ARBA" id="ARBA00039102"/>
    </source>
</evidence>
<comment type="catalytic activity">
    <reaction evidence="10">
        <text>2-deoxy-scyllo-inosamine + NAD(+) = 3-amino-2,3-dideoxy-scyllo-inosose + NADH + H(+)</text>
        <dbReference type="Rhea" id="RHEA:33883"/>
        <dbReference type="ChEBI" id="CHEBI:15378"/>
        <dbReference type="ChEBI" id="CHEBI:57540"/>
        <dbReference type="ChEBI" id="CHEBI:57945"/>
        <dbReference type="ChEBI" id="CHEBI:65002"/>
        <dbReference type="ChEBI" id="CHEBI:65003"/>
        <dbReference type="EC" id="1.1.1.329"/>
    </reaction>
</comment>
<dbReference type="OrthoDB" id="5295340at2"/>
<evidence type="ECO:0000256" key="7">
    <source>
        <dbReference type="ARBA" id="ARBA00038004"/>
    </source>
</evidence>
<dbReference type="GO" id="GO:0046872">
    <property type="term" value="F:metal ion binding"/>
    <property type="evidence" value="ECO:0007669"/>
    <property type="project" value="UniProtKB-KW"/>
</dbReference>
<evidence type="ECO:0000256" key="4">
    <source>
        <dbReference type="ARBA" id="ARBA00023002"/>
    </source>
</evidence>
<evidence type="ECO:0000256" key="6">
    <source>
        <dbReference type="ARBA" id="ARBA00037908"/>
    </source>
</evidence>
<dbReference type="Pfam" id="PF00107">
    <property type="entry name" value="ADH_zinc_N"/>
    <property type="match status" value="1"/>
</dbReference>
<organism evidence="13 14">
    <name type="scientific">Streptomyces marianii</name>
    <dbReference type="NCBI Taxonomy" id="1817406"/>
    <lineage>
        <taxon>Bacteria</taxon>
        <taxon>Bacillati</taxon>
        <taxon>Actinomycetota</taxon>
        <taxon>Actinomycetes</taxon>
        <taxon>Kitasatosporales</taxon>
        <taxon>Streptomycetaceae</taxon>
        <taxon>Streptomyces</taxon>
    </lineage>
</organism>
<evidence type="ECO:0000313" key="13">
    <source>
        <dbReference type="EMBL" id="TLQ46965.1"/>
    </source>
</evidence>
<dbReference type="InterPro" id="IPR050129">
    <property type="entry name" value="Zn_alcohol_dh"/>
</dbReference>
<evidence type="ECO:0000256" key="1">
    <source>
        <dbReference type="ARBA" id="ARBA00001947"/>
    </source>
</evidence>
<dbReference type="InterPro" id="IPR013154">
    <property type="entry name" value="ADH-like_N"/>
</dbReference>
<keyword evidence="4" id="KW-0560">Oxidoreductase</keyword>
<keyword evidence="14" id="KW-1185">Reference proteome</keyword>
<dbReference type="SMART" id="SM00829">
    <property type="entry name" value="PKS_ER"/>
    <property type="match status" value="1"/>
</dbReference>
<feature type="domain" description="Enoyl reductase (ER)" evidence="12">
    <location>
        <begin position="12"/>
        <end position="346"/>
    </location>
</feature>
<evidence type="ECO:0000256" key="3">
    <source>
        <dbReference type="ARBA" id="ARBA00022833"/>
    </source>
</evidence>
<keyword evidence="2" id="KW-0479">Metal-binding</keyword>
<dbReference type="Proteomes" id="UP000305921">
    <property type="component" value="Unassembled WGS sequence"/>
</dbReference>
<dbReference type="SUPFAM" id="SSF50129">
    <property type="entry name" value="GroES-like"/>
    <property type="match status" value="1"/>
</dbReference>
<keyword evidence="3" id="KW-0862">Zinc</keyword>
<evidence type="ECO:0000256" key="11">
    <source>
        <dbReference type="ARBA" id="ARBA00049085"/>
    </source>
</evidence>
<dbReference type="EC" id="1.1.1.329" evidence="8"/>
<comment type="catalytic activity">
    <reaction evidence="11">
        <text>2-deoxy-scyllo-inosamine + NADP(+) = 3-amino-2,3-dideoxy-scyllo-inosose + NADPH + H(+)</text>
        <dbReference type="Rhea" id="RHEA:33879"/>
        <dbReference type="ChEBI" id="CHEBI:15378"/>
        <dbReference type="ChEBI" id="CHEBI:57783"/>
        <dbReference type="ChEBI" id="CHEBI:58349"/>
        <dbReference type="ChEBI" id="CHEBI:65002"/>
        <dbReference type="ChEBI" id="CHEBI:65003"/>
        <dbReference type="EC" id="1.1.1.329"/>
    </reaction>
</comment>
<evidence type="ECO:0000256" key="10">
    <source>
        <dbReference type="ARBA" id="ARBA00048685"/>
    </source>
</evidence>
<dbReference type="GO" id="GO:0016491">
    <property type="term" value="F:oxidoreductase activity"/>
    <property type="evidence" value="ECO:0007669"/>
    <property type="project" value="UniProtKB-KW"/>
</dbReference>
<comment type="function">
    <text evidence="5">Catalyzes the oxidation of 2-deoxy-scyllo-inosamine (DOIA) with NAD(+) or NADP(+), forming 3-amino-2,3-dideoxy-scyllo-inosose (amino-DOI).</text>
</comment>
<dbReference type="EMBL" id="VAWE01000001">
    <property type="protein sequence ID" value="TLQ46965.1"/>
    <property type="molecule type" value="Genomic_DNA"/>
</dbReference>
<gene>
    <name evidence="13" type="ORF">FEF34_31930</name>
</gene>
<dbReference type="AlphaFoldDB" id="A0A5R9ED70"/>
<sequence length="354" mass="37032">MDTMLAGRLNLATGSFAVTGVPVPEPGPGELLIEVKAAGVCLSDVHLIDRTLRPVFNPNNEVTLGHEVAGIVFRLGSNLKRPWKPGARVVLLGGEPCGTCDACWRHAPCLVPRTRGADFDGGWAQYAVAREECVYAIPDHLPFEQAAIIPDAVSTPYAAVVATAGVRPAQAVGIWGAGGLGVHAISVARLVGAEPIIAIDPLTDALERTLSYGADVALQPEDPNFHEKLMEATRGQGLDVAFDFAGVPTAREQAATSLARNGVLVLVGIAAQPFAIADDAVFNYSGNEVRGHYGSTPAHLEELIRLTSAGRLDLTASVSERLPLSQASEAVAHLAHKSGSPVRIVLTPAHRAGA</sequence>
<accession>A0A5R9ED70</accession>
<dbReference type="InterPro" id="IPR020843">
    <property type="entry name" value="ER"/>
</dbReference>
<evidence type="ECO:0000256" key="9">
    <source>
        <dbReference type="ARBA" id="ARBA00039387"/>
    </source>
</evidence>
<name>A0A5R9ED70_9ACTN</name>